<reference evidence="10 11" key="1">
    <citation type="journal article" date="2020" name="Genomics">
        <title>Complete, high-quality genomes from long-read metagenomic sequencing of two wolf lichen thalli reveals enigmatic genome architecture.</title>
        <authorList>
            <person name="McKenzie S.K."/>
            <person name="Walston R.F."/>
            <person name="Allen J.L."/>
        </authorList>
    </citation>
    <scope>NUCLEOTIDE SEQUENCE [LARGE SCALE GENOMIC DNA]</scope>
    <source>
        <strain evidence="10">WasteWater2</strain>
    </source>
</reference>
<dbReference type="Gene3D" id="3.20.20.80">
    <property type="entry name" value="Glycosidases"/>
    <property type="match status" value="1"/>
</dbReference>
<dbReference type="GeneID" id="59290948"/>
<protein>
    <recommendedName>
        <fullName evidence="4">non-reducing end alpha-L-arabinofuranosidase</fullName>
        <ecNumber evidence="4">3.2.1.55</ecNumber>
    </recommendedName>
</protein>
<dbReference type="Proteomes" id="UP000578531">
    <property type="component" value="Unassembled WGS sequence"/>
</dbReference>
<evidence type="ECO:0000256" key="5">
    <source>
        <dbReference type="ARBA" id="ARBA00022801"/>
    </source>
</evidence>
<dbReference type="SUPFAM" id="SSF51011">
    <property type="entry name" value="Glycosyl hydrolase domain"/>
    <property type="match status" value="1"/>
</dbReference>
<keyword evidence="7" id="KW-0326">Glycosidase</keyword>
<dbReference type="Pfam" id="PF22848">
    <property type="entry name" value="ASD1_dom"/>
    <property type="match status" value="1"/>
</dbReference>
<evidence type="ECO:0000256" key="1">
    <source>
        <dbReference type="ARBA" id="ARBA00001462"/>
    </source>
</evidence>
<dbReference type="PANTHER" id="PTHR43576:SF3">
    <property type="entry name" value="ALPHA-L-ARABINOFURANOSIDASE C"/>
    <property type="match status" value="1"/>
</dbReference>
<dbReference type="GO" id="GO:0031222">
    <property type="term" value="P:arabinan catabolic process"/>
    <property type="evidence" value="ECO:0007669"/>
    <property type="project" value="UniProtKB-UniPathway"/>
</dbReference>
<dbReference type="AlphaFoldDB" id="A0A8H6L222"/>
<gene>
    <name evidence="10" type="ORF">HO173_009296</name>
</gene>
<dbReference type="SUPFAM" id="SSF51445">
    <property type="entry name" value="(Trans)glycosidases"/>
    <property type="match status" value="1"/>
</dbReference>
<dbReference type="OrthoDB" id="3032304at2759"/>
<dbReference type="InterPro" id="IPR010720">
    <property type="entry name" value="Alpha-L-AF_C"/>
</dbReference>
<evidence type="ECO:0000256" key="4">
    <source>
        <dbReference type="ARBA" id="ARBA00012670"/>
    </source>
</evidence>
<evidence type="ECO:0000313" key="10">
    <source>
        <dbReference type="EMBL" id="KAF6232628.1"/>
    </source>
</evidence>
<dbReference type="EC" id="3.2.1.55" evidence="4"/>
<dbReference type="RefSeq" id="XP_037162054.1">
    <property type="nucleotide sequence ID" value="XM_037311187.1"/>
</dbReference>
<comment type="catalytic activity">
    <reaction evidence="1">
        <text>Hydrolysis of terminal non-reducing alpha-L-arabinofuranoside residues in alpha-L-arabinosides.</text>
        <dbReference type="EC" id="3.2.1.55"/>
    </reaction>
</comment>
<evidence type="ECO:0000256" key="6">
    <source>
        <dbReference type="ARBA" id="ARBA00023277"/>
    </source>
</evidence>
<name>A0A8H6L222_9LECA</name>
<dbReference type="InterPro" id="IPR017853">
    <property type="entry name" value="GH"/>
</dbReference>
<dbReference type="SMART" id="SM00813">
    <property type="entry name" value="Alpha-L-AF_C"/>
    <property type="match status" value="1"/>
</dbReference>
<organism evidence="10 11">
    <name type="scientific">Letharia columbiana</name>
    <dbReference type="NCBI Taxonomy" id="112416"/>
    <lineage>
        <taxon>Eukaryota</taxon>
        <taxon>Fungi</taxon>
        <taxon>Dikarya</taxon>
        <taxon>Ascomycota</taxon>
        <taxon>Pezizomycotina</taxon>
        <taxon>Lecanoromycetes</taxon>
        <taxon>OSLEUM clade</taxon>
        <taxon>Lecanoromycetidae</taxon>
        <taxon>Lecanorales</taxon>
        <taxon>Lecanorineae</taxon>
        <taxon>Parmeliaceae</taxon>
        <taxon>Letharia</taxon>
    </lineage>
</organism>
<dbReference type="InterPro" id="IPR013780">
    <property type="entry name" value="Glyco_hydro_b"/>
</dbReference>
<proteinExistence type="inferred from homology"/>
<feature type="domain" description="Alpha-L-arabinofuranosidase C-terminal" evidence="9">
    <location>
        <begin position="313"/>
        <end position="503"/>
    </location>
</feature>
<comment type="similarity">
    <text evidence="3">Belongs to the glycosyl hydrolase 51 family.</text>
</comment>
<comment type="function">
    <text evidence="8">Alpha-L-arabinofuranosidase involved in the degradation of arabinoxylan, a major component of plant hemicellulose. Acts only on small linear 1,5-alpha-linked L-arabinofuranosyl oligosaccharides.</text>
</comment>
<accession>A0A8H6L222</accession>
<comment type="caution">
    <text evidence="10">The sequence shown here is derived from an EMBL/GenBank/DDBJ whole genome shotgun (WGS) entry which is preliminary data.</text>
</comment>
<evidence type="ECO:0000256" key="8">
    <source>
        <dbReference type="ARBA" id="ARBA00037415"/>
    </source>
</evidence>
<dbReference type="Gene3D" id="2.60.40.1180">
    <property type="entry name" value="Golgi alpha-mannosidase II"/>
    <property type="match status" value="1"/>
</dbReference>
<dbReference type="GO" id="GO:0046556">
    <property type="term" value="F:alpha-L-arabinofuranosidase activity"/>
    <property type="evidence" value="ECO:0007669"/>
    <property type="project" value="UniProtKB-EC"/>
</dbReference>
<sequence>MATFTRVSDDETPSIILDTSKRLSKIDRNIYGGFTEHMGRCIYGGVYDPNNPLSDEHGFRKDVLKALKELQMPVVRYPGGNFCATYHWRDGVGPKKDRPARPELAWVTTETNQFGTDEFMKWCEVLGTEPYICLNFGTGTLDEALGWLEYCNGTRDTYYANLRRVNGHPEPYNVKYWALGNEMWGEWQVNQMTPEQYAQQALSWAKALKLLDPSIKLILGGSDGLAGTLWDSHVLHHCLQPIADHFSPFPKTPLIDMHSIHIYTIAKDHIPNALAPLAAEKAIQTTSALIDAALIANKVVIKDPSWRPKICFDEWNVWDPVRAEGEKGGEERYTLSDALAVGIWLNVFVRQSDKLGMACLAQAVNVLGPLLTSKEGMVKQTIWWPLWLFSKYMKGERVSAWVKCGAYKGETEPKWLGAMREVGWLDVSACVDEDGWCNLVVVNINEQKEWESEIEGLKAGKVIVWTVTGSGVWVTNVKGNDKEVVANESAWNGEGKFTFPKHSLTMLRWRI</sequence>
<keyword evidence="5" id="KW-0378">Hydrolase</keyword>
<comment type="pathway">
    <text evidence="2">Glycan metabolism; L-arabinan degradation.</text>
</comment>
<dbReference type="EMBL" id="JACCJC010000047">
    <property type="protein sequence ID" value="KAF6232628.1"/>
    <property type="molecule type" value="Genomic_DNA"/>
</dbReference>
<evidence type="ECO:0000256" key="2">
    <source>
        <dbReference type="ARBA" id="ARBA00004834"/>
    </source>
</evidence>
<keyword evidence="6" id="KW-0119">Carbohydrate metabolism</keyword>
<evidence type="ECO:0000256" key="3">
    <source>
        <dbReference type="ARBA" id="ARBA00007186"/>
    </source>
</evidence>
<dbReference type="GO" id="GO:0046373">
    <property type="term" value="P:L-arabinose metabolic process"/>
    <property type="evidence" value="ECO:0007669"/>
    <property type="project" value="InterPro"/>
</dbReference>
<evidence type="ECO:0000259" key="9">
    <source>
        <dbReference type="SMART" id="SM00813"/>
    </source>
</evidence>
<evidence type="ECO:0000256" key="7">
    <source>
        <dbReference type="ARBA" id="ARBA00023295"/>
    </source>
</evidence>
<dbReference type="PANTHER" id="PTHR43576">
    <property type="entry name" value="ALPHA-L-ARABINOFURANOSIDASE C-RELATED"/>
    <property type="match status" value="1"/>
</dbReference>
<keyword evidence="11" id="KW-1185">Reference proteome</keyword>
<evidence type="ECO:0000313" key="11">
    <source>
        <dbReference type="Proteomes" id="UP000578531"/>
    </source>
</evidence>
<dbReference type="Pfam" id="PF06964">
    <property type="entry name" value="Alpha-L-AF_C"/>
    <property type="match status" value="1"/>
</dbReference>
<dbReference type="InterPro" id="IPR055235">
    <property type="entry name" value="ASD1_cat"/>
</dbReference>
<dbReference type="UniPathway" id="UPA00667"/>